<evidence type="ECO:0000256" key="2">
    <source>
        <dbReference type="ARBA" id="ARBA00022679"/>
    </source>
</evidence>
<comment type="caution">
    <text evidence="5">The sequence shown here is derived from an EMBL/GenBank/DDBJ whole genome shotgun (WGS) entry which is preliminary data.</text>
</comment>
<protein>
    <submittedName>
        <fullName evidence="5">Sugar/nucleoside kinase (Ribokinase family)</fullName>
    </submittedName>
</protein>
<dbReference type="Pfam" id="PF00294">
    <property type="entry name" value="PfkB"/>
    <property type="match status" value="1"/>
</dbReference>
<dbReference type="InterPro" id="IPR029056">
    <property type="entry name" value="Ribokinase-like"/>
</dbReference>
<dbReference type="InterPro" id="IPR052700">
    <property type="entry name" value="Carb_kinase_PfkB-like"/>
</dbReference>
<feature type="domain" description="Carbohydrate kinase PfkB" evidence="4">
    <location>
        <begin position="88"/>
        <end position="350"/>
    </location>
</feature>
<name>A0ABX0TY51_9SPHN</name>
<sequence length="363" mass="38243">MREPGARVNAVARAAAPGYRAAHPNHRRRVFLTPATYDVVAIGNAIVDILAQADDAFIAEQGMTKGSMQLMFSPAEADALYAKMGPGREVSGGSAANTIAGIAALGGKCGFIGQVADDQLGQVFKHDINAAGIRFDTPPRAGEPTTARCLIFVTPDGQRTMNTFLGASQFLPEHAIDREMIAGGAILYLEGYLWDPEEPRAAMRAAIDVARAAGRRVAFTLSDVFCISRHGDDFRQLMADGLIDILFANENELLALCQTEDFEAAVAQAAAQVPVLVVTRSEHGAIAVKDGERVAVAAEPIARVVDTTGAGDLFAAGFLHGQAQGRDVATSLRMGALCAAEIISHYGARPEVDLKAMVAAKLG</sequence>
<dbReference type="Proteomes" id="UP000788153">
    <property type="component" value="Unassembled WGS sequence"/>
</dbReference>
<dbReference type="PANTHER" id="PTHR43320">
    <property type="entry name" value="SUGAR KINASE"/>
    <property type="match status" value="1"/>
</dbReference>
<evidence type="ECO:0000256" key="3">
    <source>
        <dbReference type="ARBA" id="ARBA00022777"/>
    </source>
</evidence>
<evidence type="ECO:0000259" key="4">
    <source>
        <dbReference type="Pfam" id="PF00294"/>
    </source>
</evidence>
<reference evidence="5 6" key="1">
    <citation type="submission" date="2020-03" db="EMBL/GenBank/DDBJ databases">
        <title>Genomic Encyclopedia of Type Strains, Phase IV (KMG-IV): sequencing the most valuable type-strain genomes for metagenomic binning, comparative biology and taxonomic classification.</title>
        <authorList>
            <person name="Goeker M."/>
        </authorList>
    </citation>
    <scope>NUCLEOTIDE SEQUENCE [LARGE SCALE GENOMIC DNA]</scope>
    <source>
        <strain evidence="5 6">DSM 22753</strain>
    </source>
</reference>
<dbReference type="InterPro" id="IPR002173">
    <property type="entry name" value="Carboh/pur_kinase_PfkB_CS"/>
</dbReference>
<dbReference type="GO" id="GO:0016301">
    <property type="term" value="F:kinase activity"/>
    <property type="evidence" value="ECO:0007669"/>
    <property type="project" value="UniProtKB-KW"/>
</dbReference>
<keyword evidence="6" id="KW-1185">Reference proteome</keyword>
<evidence type="ECO:0000313" key="5">
    <source>
        <dbReference type="EMBL" id="NIJ23243.1"/>
    </source>
</evidence>
<dbReference type="EMBL" id="JAASQP010000001">
    <property type="protein sequence ID" value="NIJ23243.1"/>
    <property type="molecule type" value="Genomic_DNA"/>
</dbReference>
<organism evidence="5 6">
    <name type="scientific">Sphingomonas japonica</name>
    <dbReference type="NCBI Taxonomy" id="511662"/>
    <lineage>
        <taxon>Bacteria</taxon>
        <taxon>Pseudomonadati</taxon>
        <taxon>Pseudomonadota</taxon>
        <taxon>Alphaproteobacteria</taxon>
        <taxon>Sphingomonadales</taxon>
        <taxon>Sphingomonadaceae</taxon>
        <taxon>Sphingomonas</taxon>
    </lineage>
</organism>
<keyword evidence="2" id="KW-0808">Transferase</keyword>
<dbReference type="PANTHER" id="PTHR43320:SF3">
    <property type="entry name" value="CARBOHYDRATE KINASE PFKB DOMAIN-CONTAINING PROTEIN"/>
    <property type="match status" value="1"/>
</dbReference>
<gene>
    <name evidence="5" type="ORF">FHT01_000785</name>
</gene>
<dbReference type="SUPFAM" id="SSF53613">
    <property type="entry name" value="Ribokinase-like"/>
    <property type="match status" value="1"/>
</dbReference>
<evidence type="ECO:0000313" key="6">
    <source>
        <dbReference type="Proteomes" id="UP000788153"/>
    </source>
</evidence>
<comment type="similarity">
    <text evidence="1">Belongs to the carbohydrate kinase PfkB family.</text>
</comment>
<dbReference type="Gene3D" id="3.40.1190.20">
    <property type="match status" value="1"/>
</dbReference>
<accession>A0ABX0TY51</accession>
<evidence type="ECO:0000256" key="1">
    <source>
        <dbReference type="ARBA" id="ARBA00010688"/>
    </source>
</evidence>
<dbReference type="CDD" id="cd01168">
    <property type="entry name" value="adenosine_kinase"/>
    <property type="match status" value="1"/>
</dbReference>
<dbReference type="InterPro" id="IPR011611">
    <property type="entry name" value="PfkB_dom"/>
</dbReference>
<keyword evidence="3 5" id="KW-0418">Kinase</keyword>
<proteinExistence type="inferred from homology"/>
<dbReference type="PROSITE" id="PS00584">
    <property type="entry name" value="PFKB_KINASES_2"/>
    <property type="match status" value="1"/>
</dbReference>